<evidence type="ECO:0000313" key="2">
    <source>
        <dbReference type="Proteomes" id="UP000664414"/>
    </source>
</evidence>
<dbReference type="AlphaFoldDB" id="A0A8J7PTK6"/>
<dbReference type="Proteomes" id="UP000664414">
    <property type="component" value="Unassembled WGS sequence"/>
</dbReference>
<protein>
    <submittedName>
        <fullName evidence="1">Uncharacterized protein</fullName>
    </submittedName>
</protein>
<sequence>MIIVVFLIPSSLLASTELIKEENNIRANSSRRDLGKCFEVDSKYFALFLSKFGLNIDKKFLEIGKDDKVSGNANLKERIILNTDDFIRVVVTLPNKNRWLININRQIIHSLLNPDLRDFSYQLRIADSNSVLYAASRLASENLESNKHRTLIEEVSVSTVKSFKTHYSGIEINEGTAVVSLREAEWKGIPLAFLIFEKINSIEDVLEFNCYTFRPQSIPLSTQEYIEPFFSSSYSKGKGNIMSISEKQVPSEWGNVTQTGVDWKLDSFYVDNALSCIRRMQDKDLSFVFESEYEDGKLKLPSKHYTSASFAVYILREYCYITGFDREPFKSDLSVNSLMKIAQNVSPNSYQKPCENEIGSLIKLLYHWIR</sequence>
<comment type="caution">
    <text evidence="1">The sequence shown here is derived from an EMBL/GenBank/DDBJ whole genome shotgun (WGS) entry which is preliminary data.</text>
</comment>
<name>A0A8J7PTK6_9PROT</name>
<gene>
    <name evidence="1" type="ORF">J0H12_06840</name>
</gene>
<accession>A0A8J7PTK6</accession>
<dbReference type="EMBL" id="JAFKGL010000030">
    <property type="protein sequence ID" value="MBN9413619.1"/>
    <property type="molecule type" value="Genomic_DNA"/>
</dbReference>
<evidence type="ECO:0000313" key="1">
    <source>
        <dbReference type="EMBL" id="MBN9413619.1"/>
    </source>
</evidence>
<reference evidence="1" key="1">
    <citation type="submission" date="2021-02" db="EMBL/GenBank/DDBJ databases">
        <title>Thiocyanate and organic carbon inputs drive convergent selection for specific autotrophic Afipia and Thiobacillus strains within complex microbiomes.</title>
        <authorList>
            <person name="Huddy R.J."/>
            <person name="Sachdeva R."/>
            <person name="Kadzinga F."/>
            <person name="Kantor R.S."/>
            <person name="Harrison S.T.L."/>
            <person name="Banfield J.F."/>
        </authorList>
    </citation>
    <scope>NUCLEOTIDE SEQUENCE</scope>
    <source>
        <strain evidence="1">SCN18_10_11_15_R4_P_38_20</strain>
    </source>
</reference>
<proteinExistence type="predicted"/>
<organism evidence="1 2">
    <name type="scientific">Candidatus Paracaedimonas acanthamoebae</name>
    <dbReference type="NCBI Taxonomy" id="244581"/>
    <lineage>
        <taxon>Bacteria</taxon>
        <taxon>Pseudomonadati</taxon>
        <taxon>Pseudomonadota</taxon>
        <taxon>Alphaproteobacteria</taxon>
        <taxon>Holosporales</taxon>
        <taxon>Caedimonadaceae</taxon>
        <taxon>Candidatus Paracaedimonas</taxon>
    </lineage>
</organism>